<feature type="transmembrane region" description="Helical" evidence="1">
    <location>
        <begin position="116"/>
        <end position="136"/>
    </location>
</feature>
<keyword evidence="1" id="KW-0812">Transmembrane</keyword>
<evidence type="ECO:0000313" key="2">
    <source>
        <dbReference type="EMBL" id="GMT15088.1"/>
    </source>
</evidence>
<keyword evidence="1" id="KW-0472">Membrane</keyword>
<name>A0AAV5VA44_9BILA</name>
<dbReference type="Proteomes" id="UP001432322">
    <property type="component" value="Unassembled WGS sequence"/>
</dbReference>
<dbReference type="EMBL" id="BTSY01000002">
    <property type="protein sequence ID" value="GMT15088.1"/>
    <property type="molecule type" value="Genomic_DNA"/>
</dbReference>
<evidence type="ECO:0000313" key="3">
    <source>
        <dbReference type="Proteomes" id="UP001432322"/>
    </source>
</evidence>
<accession>A0AAV5VA44</accession>
<sequence length="177" mass="19770">NSSRSVTVGLTGLRNDVRALVEGSHSPLIIRPPSPFIYYSTLTILSFSFSTCFPPPLFSPNMTTCLLLFQLGAGLLPIVLPLLPILFIHQSNLAPHPYPRTLPLAPPFKGFQEGEIITFCLLGFAVFLTFTVVIYYKCIAPSVEARSRVIFNPKAENRRLSTYGKELFGRFVKKNDY</sequence>
<feature type="non-terminal residue" evidence="2">
    <location>
        <position position="1"/>
    </location>
</feature>
<keyword evidence="3" id="KW-1185">Reference proteome</keyword>
<feature type="transmembrane region" description="Helical" evidence="1">
    <location>
        <begin position="36"/>
        <end position="53"/>
    </location>
</feature>
<protein>
    <submittedName>
        <fullName evidence="2">Uncharacterized protein</fullName>
    </submittedName>
</protein>
<organism evidence="2 3">
    <name type="scientific">Pristionchus fissidentatus</name>
    <dbReference type="NCBI Taxonomy" id="1538716"/>
    <lineage>
        <taxon>Eukaryota</taxon>
        <taxon>Metazoa</taxon>
        <taxon>Ecdysozoa</taxon>
        <taxon>Nematoda</taxon>
        <taxon>Chromadorea</taxon>
        <taxon>Rhabditida</taxon>
        <taxon>Rhabditina</taxon>
        <taxon>Diplogasteromorpha</taxon>
        <taxon>Diplogasteroidea</taxon>
        <taxon>Neodiplogasteridae</taxon>
        <taxon>Pristionchus</taxon>
    </lineage>
</organism>
<feature type="transmembrane region" description="Helical" evidence="1">
    <location>
        <begin position="65"/>
        <end position="88"/>
    </location>
</feature>
<evidence type="ECO:0000256" key="1">
    <source>
        <dbReference type="SAM" id="Phobius"/>
    </source>
</evidence>
<proteinExistence type="predicted"/>
<keyword evidence="1" id="KW-1133">Transmembrane helix</keyword>
<comment type="caution">
    <text evidence="2">The sequence shown here is derived from an EMBL/GenBank/DDBJ whole genome shotgun (WGS) entry which is preliminary data.</text>
</comment>
<gene>
    <name evidence="2" type="ORF">PFISCL1PPCAC_6385</name>
</gene>
<dbReference type="AlphaFoldDB" id="A0AAV5VA44"/>
<reference evidence="2" key="1">
    <citation type="submission" date="2023-10" db="EMBL/GenBank/DDBJ databases">
        <title>Genome assembly of Pristionchus species.</title>
        <authorList>
            <person name="Yoshida K."/>
            <person name="Sommer R.J."/>
        </authorList>
    </citation>
    <scope>NUCLEOTIDE SEQUENCE</scope>
    <source>
        <strain evidence="2">RS5133</strain>
    </source>
</reference>